<dbReference type="Proteomes" id="UP000315995">
    <property type="component" value="Chromosome"/>
</dbReference>
<gene>
    <name evidence="1" type="ORF">FIV42_07675</name>
</gene>
<organism evidence="1 2">
    <name type="scientific">Persicimonas caeni</name>
    <dbReference type="NCBI Taxonomy" id="2292766"/>
    <lineage>
        <taxon>Bacteria</taxon>
        <taxon>Deltaproteobacteria</taxon>
        <taxon>Bradymonadales</taxon>
        <taxon>Bradymonadaceae</taxon>
        <taxon>Persicimonas</taxon>
    </lineage>
</organism>
<evidence type="ECO:0000313" key="2">
    <source>
        <dbReference type="Proteomes" id="UP000315995"/>
    </source>
</evidence>
<dbReference type="EMBL" id="CP041186">
    <property type="protein sequence ID" value="QDG50614.1"/>
    <property type="molecule type" value="Genomic_DNA"/>
</dbReference>
<dbReference type="OrthoDB" id="598065at2"/>
<proteinExistence type="predicted"/>
<dbReference type="RefSeq" id="WP_141197106.1">
    <property type="nucleotide sequence ID" value="NZ_CP041186.1"/>
</dbReference>
<reference evidence="1 2" key="1">
    <citation type="submission" date="2019-06" db="EMBL/GenBank/DDBJ databases">
        <title>Persicimonas caeni gen. nov., sp. nov., a predatory bacterium isolated from solar saltern.</title>
        <authorList>
            <person name="Wang S."/>
        </authorList>
    </citation>
    <scope>NUCLEOTIDE SEQUENCE [LARGE SCALE GENOMIC DNA]</scope>
    <source>
        <strain evidence="1 2">YN101</strain>
    </source>
</reference>
<dbReference type="AlphaFoldDB" id="A0A4Y6PQL4"/>
<protein>
    <submittedName>
        <fullName evidence="1">Uncharacterized protein</fullName>
    </submittedName>
</protein>
<accession>A0A4Y6PQL4</accession>
<sequence length="301" mass="33472">MSNKRTKPSFDDFNLTLHWVSVAELTANAELSCIDGRHNGCVLGAPGGDAGEFILMLGGLEKVCDARFDAERVEAILSHYMDRYGRFYLHTDRHALDALTETVGEHDALREALDAAESIDALLLEPPEGVREVLADLLVDPKHVGCGHLKTMLSHIDEYDVRKELVEDTIRAFHHMLWRGRPEADLTILEGDHQESAIINFETPDELEADAEVPAVCSSPDGPHIFANHEAARRYKRMRDLEMLADMPGVVPEDPETRKELLAEINTLAKKQAAATVSYLAPDLPNYAVTFKGSDIDTEMM</sequence>
<name>A0A4Y6PQL4_PERCE</name>
<evidence type="ECO:0000313" key="1">
    <source>
        <dbReference type="EMBL" id="QDG50614.1"/>
    </source>
</evidence>
<keyword evidence="2" id="KW-1185">Reference proteome</keyword>
<accession>A0A5B8Y1L8</accession>